<evidence type="ECO:0000313" key="9">
    <source>
        <dbReference type="EMBL" id="KAK4259040.1"/>
    </source>
</evidence>
<keyword evidence="4" id="KW-0249">Electron transport</keyword>
<feature type="transmembrane region" description="Helical" evidence="7">
    <location>
        <begin position="81"/>
        <end position="99"/>
    </location>
</feature>
<feature type="transmembrane region" description="Helical" evidence="7">
    <location>
        <begin position="111"/>
        <end position="129"/>
    </location>
</feature>
<feature type="transmembrane region" description="Helical" evidence="7">
    <location>
        <begin position="179"/>
        <end position="198"/>
    </location>
</feature>
<dbReference type="Proteomes" id="UP001293593">
    <property type="component" value="Unassembled WGS sequence"/>
</dbReference>
<organism evidence="9 10">
    <name type="scientific">Acacia crassicarpa</name>
    <name type="common">northern wattle</name>
    <dbReference type="NCBI Taxonomy" id="499986"/>
    <lineage>
        <taxon>Eukaryota</taxon>
        <taxon>Viridiplantae</taxon>
        <taxon>Streptophyta</taxon>
        <taxon>Embryophyta</taxon>
        <taxon>Tracheophyta</taxon>
        <taxon>Spermatophyta</taxon>
        <taxon>Magnoliopsida</taxon>
        <taxon>eudicotyledons</taxon>
        <taxon>Gunneridae</taxon>
        <taxon>Pentapetalae</taxon>
        <taxon>rosids</taxon>
        <taxon>fabids</taxon>
        <taxon>Fabales</taxon>
        <taxon>Fabaceae</taxon>
        <taxon>Caesalpinioideae</taxon>
        <taxon>mimosoid clade</taxon>
        <taxon>Acacieae</taxon>
        <taxon>Acacia</taxon>
    </lineage>
</organism>
<dbReference type="GO" id="GO:0016020">
    <property type="term" value="C:membrane"/>
    <property type="evidence" value="ECO:0007669"/>
    <property type="project" value="UniProtKB-SubCell"/>
</dbReference>
<evidence type="ECO:0000256" key="7">
    <source>
        <dbReference type="SAM" id="Phobius"/>
    </source>
</evidence>
<sequence length="224" mass="25034">MPEIPDLQSPDYAAKATHLISYRDHSLSHQHHQHLFATAEGILIVIGWGTLLPIGVMIARFCRKVPMKCNEWYSSHIACQLLGYILGTIGWSIGIWLQTSSPQHYASATRRTLSIVAFTLINLQMLSICTRPKKDQGYCMSWNICHHVVGYVIVVIVIANIFEGINTNKSDEADKLMKWAYLGILCVLALTVAALEVLRCIKSKMLLQSVESASTMYSSSPEIK</sequence>
<dbReference type="PROSITE" id="PS50939">
    <property type="entry name" value="CYTOCHROME_B561"/>
    <property type="match status" value="1"/>
</dbReference>
<comment type="caution">
    <text evidence="9">The sequence shown here is derived from an EMBL/GenBank/DDBJ whole genome shotgun (WGS) entry which is preliminary data.</text>
</comment>
<evidence type="ECO:0000313" key="10">
    <source>
        <dbReference type="Proteomes" id="UP001293593"/>
    </source>
</evidence>
<proteinExistence type="predicted"/>
<evidence type="ECO:0000259" key="8">
    <source>
        <dbReference type="PROSITE" id="PS50939"/>
    </source>
</evidence>
<accession>A0AAE1JWX1</accession>
<feature type="transmembrane region" description="Helical" evidence="7">
    <location>
        <begin position="141"/>
        <end position="159"/>
    </location>
</feature>
<dbReference type="SMART" id="SM00665">
    <property type="entry name" value="B561"/>
    <property type="match status" value="1"/>
</dbReference>
<evidence type="ECO:0000256" key="3">
    <source>
        <dbReference type="ARBA" id="ARBA00022692"/>
    </source>
</evidence>
<keyword evidence="3 7" id="KW-0812">Transmembrane</keyword>
<evidence type="ECO:0000256" key="6">
    <source>
        <dbReference type="ARBA" id="ARBA00023136"/>
    </source>
</evidence>
<gene>
    <name evidence="9" type="ORF">QN277_005416</name>
</gene>
<evidence type="ECO:0000256" key="4">
    <source>
        <dbReference type="ARBA" id="ARBA00022982"/>
    </source>
</evidence>
<dbReference type="AlphaFoldDB" id="A0AAE1JWX1"/>
<keyword evidence="2" id="KW-0813">Transport</keyword>
<evidence type="ECO:0000256" key="2">
    <source>
        <dbReference type="ARBA" id="ARBA00022448"/>
    </source>
</evidence>
<reference evidence="9" key="1">
    <citation type="submission" date="2023-10" db="EMBL/GenBank/DDBJ databases">
        <title>Chromosome-level genome of the transformable northern wattle, Acacia crassicarpa.</title>
        <authorList>
            <person name="Massaro I."/>
            <person name="Sinha N.R."/>
            <person name="Poethig S."/>
            <person name="Leichty A.R."/>
        </authorList>
    </citation>
    <scope>NUCLEOTIDE SEQUENCE</scope>
    <source>
        <strain evidence="9">Acra3RX</strain>
        <tissue evidence="9">Leaf</tissue>
    </source>
</reference>
<protein>
    <recommendedName>
        <fullName evidence="8">Cytochrome b561 domain-containing protein</fullName>
    </recommendedName>
</protein>
<name>A0AAE1JWX1_9FABA</name>
<evidence type="ECO:0000256" key="1">
    <source>
        <dbReference type="ARBA" id="ARBA00004370"/>
    </source>
</evidence>
<feature type="domain" description="Cytochrome b561" evidence="8">
    <location>
        <begin position="3"/>
        <end position="204"/>
    </location>
</feature>
<comment type="subcellular location">
    <subcellularLocation>
        <location evidence="1">Membrane</location>
    </subcellularLocation>
</comment>
<dbReference type="CDD" id="cd08760">
    <property type="entry name" value="Cyt_b561_FRRS1_like"/>
    <property type="match status" value="1"/>
</dbReference>
<dbReference type="Gene3D" id="1.20.120.1770">
    <property type="match status" value="1"/>
</dbReference>
<keyword evidence="5 7" id="KW-1133">Transmembrane helix</keyword>
<feature type="transmembrane region" description="Helical" evidence="7">
    <location>
        <begin position="41"/>
        <end position="61"/>
    </location>
</feature>
<evidence type="ECO:0000256" key="5">
    <source>
        <dbReference type="ARBA" id="ARBA00022989"/>
    </source>
</evidence>
<keyword evidence="10" id="KW-1185">Reference proteome</keyword>
<dbReference type="PANTHER" id="PTHR23130">
    <property type="entry name" value="CYTOCHROME B561 AND DOMON DOMAIN-CONTAINING PROTEIN"/>
    <property type="match status" value="1"/>
</dbReference>
<dbReference type="PANTHER" id="PTHR23130:SF153">
    <property type="entry name" value="CYTOCHROME B561 DOMAIN-CONTAINING PROTEIN"/>
    <property type="match status" value="1"/>
</dbReference>
<dbReference type="InterPro" id="IPR006593">
    <property type="entry name" value="Cyt_b561/ferric_Rdtase_TM"/>
</dbReference>
<keyword evidence="6 7" id="KW-0472">Membrane</keyword>
<dbReference type="EMBL" id="JAWXYG010000011">
    <property type="protein sequence ID" value="KAK4259040.1"/>
    <property type="molecule type" value="Genomic_DNA"/>
</dbReference>